<feature type="domain" description="PepSY" evidence="2">
    <location>
        <begin position="144"/>
        <end position="191"/>
    </location>
</feature>
<feature type="domain" description="PepSY" evidence="2">
    <location>
        <begin position="61"/>
        <end position="118"/>
    </location>
</feature>
<keyword evidence="1" id="KW-0732">Signal</keyword>
<feature type="signal peptide" evidence="1">
    <location>
        <begin position="1"/>
        <end position="47"/>
    </location>
</feature>
<evidence type="ECO:0000313" key="3">
    <source>
        <dbReference type="EMBL" id="PIL41905.1"/>
    </source>
</evidence>
<comment type="caution">
    <text evidence="3">The sequence shown here is derived from an EMBL/GenBank/DDBJ whole genome shotgun (WGS) entry which is preliminary data.</text>
</comment>
<reference evidence="3 4" key="1">
    <citation type="submission" date="2017-10" db="EMBL/GenBank/DDBJ databases">
        <title>Massilia psychrophilum sp. nov., a novel purple-pigmented bacterium isolated from Tianshan glacier, Xinjiang Municipality, China.</title>
        <authorList>
            <person name="Wang H."/>
        </authorList>
    </citation>
    <scope>NUCLEOTIDE SEQUENCE [LARGE SCALE GENOMIC DNA]</scope>
    <source>
        <strain evidence="3 4">JCM 30074</strain>
    </source>
</reference>
<gene>
    <name evidence="3" type="ORF">CR105_27200</name>
</gene>
<keyword evidence="4" id="KW-1185">Reference proteome</keyword>
<dbReference type="Proteomes" id="UP000230390">
    <property type="component" value="Unassembled WGS sequence"/>
</dbReference>
<dbReference type="AlphaFoldDB" id="A0A2G8T776"/>
<proteinExistence type="predicted"/>
<feature type="chain" id="PRO_5013883368" description="PepSY domain-containing protein" evidence="1">
    <location>
        <begin position="48"/>
        <end position="196"/>
    </location>
</feature>
<name>A0A2G8T776_9BURK</name>
<dbReference type="Gene3D" id="3.10.450.40">
    <property type="match status" value="2"/>
</dbReference>
<accession>A0A2G8T776</accession>
<sequence>MIAPNHGYMRCGIFIHYERFIVKLNSSAQITILVLAASFSFASAAHAARPREVEALNRTSVSLVQATQIAEKQEAGKTIGAEFDFEKDRSLWEVKVLGNAGVKEYKIDAASGAVIKIEDEHIRGKLTNFITGMNMKDLESAKTSLAQAVATAEKKFNGKAIKVQVEHERGNIQYDVFVQTGNKSEKIKIDATGQAR</sequence>
<evidence type="ECO:0000256" key="1">
    <source>
        <dbReference type="SAM" id="SignalP"/>
    </source>
</evidence>
<evidence type="ECO:0000259" key="2">
    <source>
        <dbReference type="Pfam" id="PF03413"/>
    </source>
</evidence>
<protein>
    <recommendedName>
        <fullName evidence="2">PepSY domain-containing protein</fullName>
    </recommendedName>
</protein>
<organism evidence="3 4">
    <name type="scientific">Massilia eurypsychrophila</name>
    <dbReference type="NCBI Taxonomy" id="1485217"/>
    <lineage>
        <taxon>Bacteria</taxon>
        <taxon>Pseudomonadati</taxon>
        <taxon>Pseudomonadota</taxon>
        <taxon>Betaproteobacteria</taxon>
        <taxon>Burkholderiales</taxon>
        <taxon>Oxalobacteraceae</taxon>
        <taxon>Telluria group</taxon>
        <taxon>Massilia</taxon>
    </lineage>
</organism>
<dbReference type="EMBL" id="PDOC01000065">
    <property type="protein sequence ID" value="PIL41905.1"/>
    <property type="molecule type" value="Genomic_DNA"/>
</dbReference>
<evidence type="ECO:0000313" key="4">
    <source>
        <dbReference type="Proteomes" id="UP000230390"/>
    </source>
</evidence>
<dbReference type="InterPro" id="IPR025711">
    <property type="entry name" value="PepSY"/>
</dbReference>
<dbReference type="Pfam" id="PF03413">
    <property type="entry name" value="PepSY"/>
    <property type="match status" value="2"/>
</dbReference>